<sequence length="99" mass="11985">MKQKIDINIKILRLQISNWRQEQSSSYSLVTTSALLLFFRERGARHRRWKDSCLPRNRRNGFRADVKHRPRRSRGVRDGVSHRRRCMIRSRRIIQMGLL</sequence>
<proteinExistence type="predicted"/>
<dbReference type="Proteomes" id="UP001443914">
    <property type="component" value="Unassembled WGS sequence"/>
</dbReference>
<gene>
    <name evidence="2" type="ORF">RND81_10G003100</name>
</gene>
<dbReference type="EMBL" id="JBDFQZ010000010">
    <property type="protein sequence ID" value="KAK9681450.1"/>
    <property type="molecule type" value="Genomic_DNA"/>
</dbReference>
<feature type="region of interest" description="Disordered" evidence="1">
    <location>
        <begin position="60"/>
        <end position="81"/>
    </location>
</feature>
<evidence type="ECO:0000256" key="1">
    <source>
        <dbReference type="SAM" id="MobiDB-lite"/>
    </source>
</evidence>
<keyword evidence="3" id="KW-1185">Reference proteome</keyword>
<reference evidence="2" key="1">
    <citation type="submission" date="2024-03" db="EMBL/GenBank/DDBJ databases">
        <title>WGS assembly of Saponaria officinalis var. Norfolk2.</title>
        <authorList>
            <person name="Jenkins J."/>
            <person name="Shu S."/>
            <person name="Grimwood J."/>
            <person name="Barry K."/>
            <person name="Goodstein D."/>
            <person name="Schmutz J."/>
            <person name="Leebens-Mack J."/>
            <person name="Osbourn A."/>
        </authorList>
    </citation>
    <scope>NUCLEOTIDE SEQUENCE [LARGE SCALE GENOMIC DNA]</scope>
    <source>
        <strain evidence="2">JIC</strain>
    </source>
</reference>
<comment type="caution">
    <text evidence="2">The sequence shown here is derived from an EMBL/GenBank/DDBJ whole genome shotgun (WGS) entry which is preliminary data.</text>
</comment>
<accession>A0AAW1HX20</accession>
<protein>
    <submittedName>
        <fullName evidence="2">Uncharacterized protein</fullName>
    </submittedName>
</protein>
<name>A0AAW1HX20_SAPOF</name>
<organism evidence="2 3">
    <name type="scientific">Saponaria officinalis</name>
    <name type="common">Common soapwort</name>
    <name type="synonym">Lychnis saponaria</name>
    <dbReference type="NCBI Taxonomy" id="3572"/>
    <lineage>
        <taxon>Eukaryota</taxon>
        <taxon>Viridiplantae</taxon>
        <taxon>Streptophyta</taxon>
        <taxon>Embryophyta</taxon>
        <taxon>Tracheophyta</taxon>
        <taxon>Spermatophyta</taxon>
        <taxon>Magnoliopsida</taxon>
        <taxon>eudicotyledons</taxon>
        <taxon>Gunneridae</taxon>
        <taxon>Pentapetalae</taxon>
        <taxon>Caryophyllales</taxon>
        <taxon>Caryophyllaceae</taxon>
        <taxon>Caryophylleae</taxon>
        <taxon>Saponaria</taxon>
    </lineage>
</organism>
<evidence type="ECO:0000313" key="2">
    <source>
        <dbReference type="EMBL" id="KAK9681450.1"/>
    </source>
</evidence>
<dbReference type="AlphaFoldDB" id="A0AAW1HX20"/>
<evidence type="ECO:0000313" key="3">
    <source>
        <dbReference type="Proteomes" id="UP001443914"/>
    </source>
</evidence>